<feature type="domain" description="PH" evidence="3">
    <location>
        <begin position="124"/>
        <end position="223"/>
    </location>
</feature>
<feature type="compositionally biased region" description="Low complexity" evidence="2">
    <location>
        <begin position="576"/>
        <end position="587"/>
    </location>
</feature>
<feature type="compositionally biased region" description="Basic and acidic residues" evidence="2">
    <location>
        <begin position="684"/>
        <end position="703"/>
    </location>
</feature>
<feature type="domain" description="FH2" evidence="4">
    <location>
        <begin position="778"/>
        <end position="1162"/>
    </location>
</feature>
<feature type="compositionally biased region" description="Polar residues" evidence="2">
    <location>
        <begin position="540"/>
        <end position="555"/>
    </location>
</feature>
<feature type="compositionally biased region" description="Polar residues" evidence="2">
    <location>
        <begin position="674"/>
        <end position="683"/>
    </location>
</feature>
<keyword evidence="1" id="KW-0175">Coiled coil</keyword>
<dbReference type="InterPro" id="IPR015425">
    <property type="entry name" value="FH2_Formin"/>
</dbReference>
<feature type="compositionally biased region" description="Basic and acidic residues" evidence="2">
    <location>
        <begin position="387"/>
        <end position="398"/>
    </location>
</feature>
<dbReference type="InterPro" id="IPR011993">
    <property type="entry name" value="PH-like_dom_sf"/>
</dbReference>
<dbReference type="AlphaFoldDB" id="A0A8W8LB93"/>
<evidence type="ECO:0000313" key="6">
    <source>
        <dbReference type="Proteomes" id="UP000005408"/>
    </source>
</evidence>
<dbReference type="Pfam" id="PF02181">
    <property type="entry name" value="FH2"/>
    <property type="match status" value="1"/>
</dbReference>
<organism evidence="5 6">
    <name type="scientific">Magallana gigas</name>
    <name type="common">Pacific oyster</name>
    <name type="synonym">Crassostrea gigas</name>
    <dbReference type="NCBI Taxonomy" id="29159"/>
    <lineage>
        <taxon>Eukaryota</taxon>
        <taxon>Metazoa</taxon>
        <taxon>Spiralia</taxon>
        <taxon>Lophotrochozoa</taxon>
        <taxon>Mollusca</taxon>
        <taxon>Bivalvia</taxon>
        <taxon>Autobranchia</taxon>
        <taxon>Pteriomorphia</taxon>
        <taxon>Ostreida</taxon>
        <taxon>Ostreoidea</taxon>
        <taxon>Ostreidae</taxon>
        <taxon>Magallana</taxon>
    </lineage>
</organism>
<feature type="region of interest" description="Disordered" evidence="2">
    <location>
        <begin position="387"/>
        <end position="644"/>
    </location>
</feature>
<feature type="region of interest" description="Disordered" evidence="2">
    <location>
        <begin position="660"/>
        <end position="714"/>
    </location>
</feature>
<dbReference type="Gene3D" id="2.30.29.30">
    <property type="entry name" value="Pleckstrin-homology domain (PH domain)/Phosphotyrosine-binding domain (PTB)"/>
    <property type="match status" value="1"/>
</dbReference>
<dbReference type="Gene3D" id="1.20.58.2220">
    <property type="entry name" value="Formin, FH2 domain"/>
    <property type="match status" value="1"/>
</dbReference>
<dbReference type="PANTHER" id="PTHR45725">
    <property type="entry name" value="FORMIN HOMOLOGY 2 FAMILY MEMBER"/>
    <property type="match status" value="1"/>
</dbReference>
<feature type="region of interest" description="Disordered" evidence="2">
    <location>
        <begin position="730"/>
        <end position="754"/>
    </location>
</feature>
<feature type="compositionally biased region" description="Basic and acidic residues" evidence="2">
    <location>
        <begin position="606"/>
        <end position="615"/>
    </location>
</feature>
<dbReference type="SMART" id="SM00233">
    <property type="entry name" value="PH"/>
    <property type="match status" value="1"/>
</dbReference>
<dbReference type="PROSITE" id="PS50003">
    <property type="entry name" value="PH_DOMAIN"/>
    <property type="match status" value="1"/>
</dbReference>
<feature type="compositionally biased region" description="Basic and acidic residues" evidence="2">
    <location>
        <begin position="660"/>
        <end position="669"/>
    </location>
</feature>
<proteinExistence type="predicted"/>
<evidence type="ECO:0000259" key="3">
    <source>
        <dbReference type="PROSITE" id="PS50003"/>
    </source>
</evidence>
<feature type="coiled-coil region" evidence="1">
    <location>
        <begin position="1047"/>
        <end position="1113"/>
    </location>
</feature>
<keyword evidence="6" id="KW-1185">Reference proteome</keyword>
<accession>A0A8W8LB93</accession>
<name>A0A8W8LB93_MAGGI</name>
<feature type="compositionally biased region" description="Basic and acidic residues" evidence="2">
    <location>
        <begin position="511"/>
        <end position="525"/>
    </location>
</feature>
<dbReference type="OMA" id="DKLCSEW"/>
<dbReference type="PROSITE" id="PS51444">
    <property type="entry name" value="FH2"/>
    <property type="match status" value="1"/>
</dbReference>
<dbReference type="SUPFAM" id="SSF101447">
    <property type="entry name" value="Formin homology 2 domain (FH2 domain)"/>
    <property type="match status" value="1"/>
</dbReference>
<dbReference type="Proteomes" id="UP000005408">
    <property type="component" value="Unassembled WGS sequence"/>
</dbReference>
<dbReference type="SUPFAM" id="SSF50729">
    <property type="entry name" value="PH domain-like"/>
    <property type="match status" value="1"/>
</dbReference>
<dbReference type="SMART" id="SM00498">
    <property type="entry name" value="FH2"/>
    <property type="match status" value="1"/>
</dbReference>
<evidence type="ECO:0000256" key="2">
    <source>
        <dbReference type="SAM" id="MobiDB-lite"/>
    </source>
</evidence>
<dbReference type="OrthoDB" id="410721at2759"/>
<evidence type="ECO:0000256" key="1">
    <source>
        <dbReference type="SAM" id="Coils"/>
    </source>
</evidence>
<feature type="compositionally biased region" description="Basic and acidic residues" evidence="2">
    <location>
        <begin position="415"/>
        <end position="427"/>
    </location>
</feature>
<dbReference type="EnsemblMetazoa" id="G26780.5">
    <property type="protein sequence ID" value="G26780.5:cds"/>
    <property type="gene ID" value="G26780"/>
</dbReference>
<dbReference type="InterPro" id="IPR051425">
    <property type="entry name" value="Formin_Homology"/>
</dbReference>
<sequence length="1162" mass="131308">MEPGYDYHVVGTIHNFGVFKNSGKKVILQIDFKTNKVNLIKRGTIQYKCDFDDLSYDSEEGVLFCIKIGGKQTELTAENLEEKTAICRLLSIVQSTAVDLVKREDRINSLDKDEDLVVRTRASSVLKEGVLEKKGNATIQIWAKRKVKVTPGMFSYFKTDEQTALNVVPLKPNMYTVKSVGHYGFNIIFPKRTYYFRLVSGSHSPASQTERDEWISAFSNACLEKRRTVVDFEGCALEPSHQPSQKYLLNVGSFRQSDDALYYHALGGEGNSKNDEAMKDSANQTNFGEKLSDIVSTSVTKGRPKLSSGEKQPLVAVKSLITEENEEEVEMRDGKRIEDEDALQLKNPLYDVVKDLRYSSSEDNMSSGHEEMICPEGDYAYPEDVFEKQHEEGNRKSDAGCPTYDEIGDQIVPSEENRDQDKEENTMEHALYSTVNPKTNTHDSCNKKQSFTPRKETPIYSVSVKRRKSKRELQQQRGSLPAPPPPPPLSLISPLALPSVQISGSLSENTDEVKFSRKKSLDRPNSHPPPPPISEDRRSVSSATTKSVVPDTTEQQESHVEGSPNVFLSPSDRRSASSFSSELSHSSAGKSGVLSDDEQGQFSEKNVSESSRERLSSTQSSESSKSDTLITNTEQEYSKSDAGSLITLVHQLTIVSDEKVDLLNSHEHPPPATESESSNSIKQNGDKPEIESKEECPTKEDHIVTSLDSDTEKTDLHHDADLSRMDSSKLNLPAHNLPQWPPVSEVTPPPPPPPPPTQFHFLSKPPTIPQPPAPPPVPQTNKSHSKKLRTLHWSKLNKSQVKSSFWKHASDRKNDINKDLIMEHFSIVEENQPTKTAEQTFAGTKLLLDATRARNLGIILTGLKAEGARHIREVINSVTEDEFFPAEKLTTIRRYQPTSDDIELFKLYSDKKSTLDPVDRFMCELCEIEYIGTRLDLILLLWDFPRQLRCTHESLEELSQACSDLKTNTYLVQLMEYILAVGNVMNSSHKTHGFPLTSLRMFMDMRGKTTDFTFSHFLVVMLEEKDPEIIKWTGTMDSVIRCKDINIKALVTEVEVLKSDLTKLKKNLKHLKSKIKKPNEMETDFLHKAQHKLVEFENSMNSLEKESTNIQTTYRHLLEYFGEVSSLPSNELFSVLSDFAVKFRKATEDIDRKKRYQTLRHF</sequence>
<feature type="compositionally biased region" description="Low complexity" evidence="2">
    <location>
        <begin position="490"/>
        <end position="499"/>
    </location>
</feature>
<reference evidence="5" key="1">
    <citation type="submission" date="2022-08" db="UniProtKB">
        <authorList>
            <consortium name="EnsemblMetazoa"/>
        </authorList>
    </citation>
    <scope>IDENTIFICATION</scope>
    <source>
        <strain evidence="5">05x7-T-G4-1.051#20</strain>
    </source>
</reference>
<dbReference type="PANTHER" id="PTHR45725:SF10">
    <property type="entry name" value="FH2 DOMAIN-CONTAINING PROTEIN"/>
    <property type="match status" value="1"/>
</dbReference>
<evidence type="ECO:0000259" key="4">
    <source>
        <dbReference type="PROSITE" id="PS51444"/>
    </source>
</evidence>
<dbReference type="InterPro" id="IPR001849">
    <property type="entry name" value="PH_domain"/>
</dbReference>
<evidence type="ECO:0000313" key="5">
    <source>
        <dbReference type="EnsemblMetazoa" id="G26780.5:cds"/>
    </source>
</evidence>
<dbReference type="InterPro" id="IPR042201">
    <property type="entry name" value="FH2_Formin_sf"/>
</dbReference>
<protein>
    <submittedName>
        <fullName evidence="5">Uncharacterized protein</fullName>
    </submittedName>
</protein>